<organism evidence="2 3">
    <name type="scientific">Bondarzewia mesenterica</name>
    <dbReference type="NCBI Taxonomy" id="1095465"/>
    <lineage>
        <taxon>Eukaryota</taxon>
        <taxon>Fungi</taxon>
        <taxon>Dikarya</taxon>
        <taxon>Basidiomycota</taxon>
        <taxon>Agaricomycotina</taxon>
        <taxon>Agaricomycetes</taxon>
        <taxon>Russulales</taxon>
        <taxon>Bondarzewiaceae</taxon>
        <taxon>Bondarzewia</taxon>
    </lineage>
</organism>
<keyword evidence="3" id="KW-1185">Reference proteome</keyword>
<evidence type="ECO:0000313" key="3">
    <source>
        <dbReference type="Proteomes" id="UP000310158"/>
    </source>
</evidence>
<name>A0A4S4LQ18_9AGAM</name>
<accession>A0A4S4LQ18</accession>
<comment type="caution">
    <text evidence="2">The sequence shown here is derived from an EMBL/GenBank/DDBJ whole genome shotgun (WGS) entry which is preliminary data.</text>
</comment>
<protein>
    <submittedName>
        <fullName evidence="2">Uncharacterized protein</fullName>
    </submittedName>
</protein>
<dbReference type="Proteomes" id="UP000310158">
    <property type="component" value="Unassembled WGS sequence"/>
</dbReference>
<proteinExistence type="predicted"/>
<dbReference type="AlphaFoldDB" id="A0A4S4LQ18"/>
<feature type="compositionally biased region" description="Basic and acidic residues" evidence="1">
    <location>
        <begin position="37"/>
        <end position="46"/>
    </location>
</feature>
<evidence type="ECO:0000256" key="1">
    <source>
        <dbReference type="SAM" id="MobiDB-lite"/>
    </source>
</evidence>
<gene>
    <name evidence="2" type="ORF">EW146_g5905</name>
</gene>
<feature type="compositionally biased region" description="Basic and acidic residues" evidence="1">
    <location>
        <begin position="55"/>
        <end position="65"/>
    </location>
</feature>
<feature type="region of interest" description="Disordered" evidence="1">
    <location>
        <begin position="33"/>
        <end position="65"/>
    </location>
</feature>
<dbReference type="EMBL" id="SGPL01000278">
    <property type="protein sequence ID" value="THH14416.1"/>
    <property type="molecule type" value="Genomic_DNA"/>
</dbReference>
<reference evidence="2 3" key="1">
    <citation type="submission" date="2019-02" db="EMBL/GenBank/DDBJ databases">
        <title>Genome sequencing of the rare red list fungi Bondarzewia mesenterica.</title>
        <authorList>
            <person name="Buettner E."/>
            <person name="Kellner H."/>
        </authorList>
    </citation>
    <scope>NUCLEOTIDE SEQUENCE [LARGE SCALE GENOMIC DNA]</scope>
    <source>
        <strain evidence="2 3">DSM 108281</strain>
    </source>
</reference>
<sequence length="107" mass="11943">MRCCTRLRWVDESKSKEGGKNEAIARQEAIETTATATDKKWAEKQKQNGATGLREGAEERYSVHSPEEICDSQRASQVISDARACAIAAAADQRIPRFAQQRTRHVP</sequence>
<evidence type="ECO:0000313" key="2">
    <source>
        <dbReference type="EMBL" id="THH14416.1"/>
    </source>
</evidence>